<dbReference type="PANTHER" id="PTHR10133">
    <property type="entry name" value="DNA POLYMERASE I"/>
    <property type="match status" value="1"/>
</dbReference>
<dbReference type="AlphaFoldDB" id="A0A0F9F6F3"/>
<dbReference type="GO" id="GO:0003677">
    <property type="term" value="F:DNA binding"/>
    <property type="evidence" value="ECO:0007669"/>
    <property type="project" value="InterPro"/>
</dbReference>
<dbReference type="GO" id="GO:0008408">
    <property type="term" value="F:3'-5' exonuclease activity"/>
    <property type="evidence" value="ECO:0007669"/>
    <property type="project" value="InterPro"/>
</dbReference>
<evidence type="ECO:0008006" key="5">
    <source>
        <dbReference type="Google" id="ProtNLM"/>
    </source>
</evidence>
<name>A0A0F9F6F3_9ZZZZ</name>
<evidence type="ECO:0000259" key="3">
    <source>
        <dbReference type="Pfam" id="PF01612"/>
    </source>
</evidence>
<dbReference type="Pfam" id="PF00476">
    <property type="entry name" value="DNA_pol_A"/>
    <property type="match status" value="1"/>
</dbReference>
<dbReference type="InterPro" id="IPR012337">
    <property type="entry name" value="RNaseH-like_sf"/>
</dbReference>
<sequence length="327" mass="37093">MRFLANDLTLTREECLELLVRPKTHIALDIETVSIENTLMLGIGIALSPDQGFYFFDTYDELLPEIFASTDVVVTHNGKFDIHIMRERGYQIADFEDTKMLAYSAGILEHSLVELSASILHKSCPSVTSQWRKPNSGNIAIDHRKMGGMCITHACNTFALWEKIPKTDLYWEIDKPSVELVIEMEKWGLLINQHTLTIVEQQTMEQVLPLEKELLEELEIENLGSNPQVAEALGRLGIVGTRKTKSAKESVSSDSLKPLNLPLTDKILKFRSLMKTLTTYVPAFRGKIDHNGRLHTNFGLTSTGRWNSSKPNLQNITRNEKFCMEEE</sequence>
<dbReference type="InterPro" id="IPR002562">
    <property type="entry name" value="3'-5'_exonuclease_dom"/>
</dbReference>
<dbReference type="GO" id="GO:0006261">
    <property type="term" value="P:DNA-templated DNA replication"/>
    <property type="evidence" value="ECO:0007669"/>
    <property type="project" value="InterPro"/>
</dbReference>
<dbReference type="GO" id="GO:0003887">
    <property type="term" value="F:DNA-directed DNA polymerase activity"/>
    <property type="evidence" value="ECO:0007669"/>
    <property type="project" value="InterPro"/>
</dbReference>
<reference evidence="4" key="1">
    <citation type="journal article" date="2015" name="Nature">
        <title>Complex archaea that bridge the gap between prokaryotes and eukaryotes.</title>
        <authorList>
            <person name="Spang A."/>
            <person name="Saw J.H."/>
            <person name="Jorgensen S.L."/>
            <person name="Zaremba-Niedzwiedzka K."/>
            <person name="Martijn J."/>
            <person name="Lind A.E."/>
            <person name="van Eijk R."/>
            <person name="Schleper C."/>
            <person name="Guy L."/>
            <person name="Ettema T.J."/>
        </authorList>
    </citation>
    <scope>NUCLEOTIDE SEQUENCE</scope>
</reference>
<dbReference type="Gene3D" id="3.30.420.10">
    <property type="entry name" value="Ribonuclease H-like superfamily/Ribonuclease H"/>
    <property type="match status" value="1"/>
</dbReference>
<gene>
    <name evidence="4" type="ORF">LCGC14_1990740</name>
</gene>
<dbReference type="Gene3D" id="1.20.1060.10">
    <property type="entry name" value="Taq DNA Polymerase, Chain T, domain 4"/>
    <property type="match status" value="1"/>
</dbReference>
<comment type="caution">
    <text evidence="4">The sequence shown here is derived from an EMBL/GenBank/DDBJ whole genome shotgun (WGS) entry which is preliminary data.</text>
</comment>
<dbReference type="InterPro" id="IPR043502">
    <property type="entry name" value="DNA/RNA_pol_sf"/>
</dbReference>
<dbReference type="InterPro" id="IPR036397">
    <property type="entry name" value="RNaseH_sf"/>
</dbReference>
<dbReference type="EMBL" id="LAZR01022447">
    <property type="protein sequence ID" value="KKL81843.1"/>
    <property type="molecule type" value="Genomic_DNA"/>
</dbReference>
<feature type="domain" description="DNA-directed DNA polymerase family A palm" evidence="2">
    <location>
        <begin position="196"/>
        <end position="319"/>
    </location>
</feature>
<dbReference type="PANTHER" id="PTHR10133:SF27">
    <property type="entry name" value="DNA POLYMERASE NU"/>
    <property type="match status" value="1"/>
</dbReference>
<evidence type="ECO:0000259" key="2">
    <source>
        <dbReference type="Pfam" id="PF00476"/>
    </source>
</evidence>
<dbReference type="SUPFAM" id="SSF56672">
    <property type="entry name" value="DNA/RNA polymerases"/>
    <property type="match status" value="1"/>
</dbReference>
<dbReference type="SUPFAM" id="SSF53098">
    <property type="entry name" value="Ribonuclease H-like"/>
    <property type="match status" value="1"/>
</dbReference>
<dbReference type="InterPro" id="IPR001098">
    <property type="entry name" value="DNA-dir_DNA_pol_A_palm_dom"/>
</dbReference>
<feature type="domain" description="3'-5' exonuclease" evidence="3">
    <location>
        <begin position="22"/>
        <end position="121"/>
    </location>
</feature>
<protein>
    <recommendedName>
        <fullName evidence="5">3'-5' exonuclease domain-containing protein</fullName>
    </recommendedName>
</protein>
<dbReference type="Pfam" id="PF01612">
    <property type="entry name" value="DNA_pol_A_exo1"/>
    <property type="match status" value="1"/>
</dbReference>
<dbReference type="GO" id="GO:0006302">
    <property type="term" value="P:double-strand break repair"/>
    <property type="evidence" value="ECO:0007669"/>
    <property type="project" value="TreeGrafter"/>
</dbReference>
<evidence type="ECO:0000313" key="4">
    <source>
        <dbReference type="EMBL" id="KKL81843.1"/>
    </source>
</evidence>
<proteinExistence type="predicted"/>
<organism evidence="4">
    <name type="scientific">marine sediment metagenome</name>
    <dbReference type="NCBI Taxonomy" id="412755"/>
    <lineage>
        <taxon>unclassified sequences</taxon>
        <taxon>metagenomes</taxon>
        <taxon>ecological metagenomes</taxon>
    </lineage>
</organism>
<keyword evidence="1" id="KW-0235">DNA replication</keyword>
<dbReference type="InterPro" id="IPR002298">
    <property type="entry name" value="DNA_polymerase_A"/>
</dbReference>
<evidence type="ECO:0000256" key="1">
    <source>
        <dbReference type="ARBA" id="ARBA00022705"/>
    </source>
</evidence>
<accession>A0A0F9F6F3</accession>